<feature type="domain" description="CCHC-type" evidence="16">
    <location>
        <begin position="2884"/>
        <end position="2898"/>
    </location>
</feature>
<dbReference type="InterPro" id="IPR036875">
    <property type="entry name" value="Znf_CCHC_sf"/>
</dbReference>
<keyword evidence="2" id="KW-0645">Protease</keyword>
<dbReference type="SUPFAM" id="SSF53098">
    <property type="entry name" value="Ribonuclease H-like"/>
    <property type="match status" value="2"/>
</dbReference>
<dbReference type="Pfam" id="PF00078">
    <property type="entry name" value="RVT_1"/>
    <property type="match status" value="2"/>
</dbReference>
<evidence type="ECO:0000256" key="6">
    <source>
        <dbReference type="ARBA" id="ARBA00022750"/>
    </source>
</evidence>
<organism evidence="20 21">
    <name type="scientific">Cordylochernes scorpioides</name>
    <dbReference type="NCBI Taxonomy" id="51811"/>
    <lineage>
        <taxon>Eukaryota</taxon>
        <taxon>Metazoa</taxon>
        <taxon>Ecdysozoa</taxon>
        <taxon>Arthropoda</taxon>
        <taxon>Chelicerata</taxon>
        <taxon>Arachnida</taxon>
        <taxon>Pseudoscorpiones</taxon>
        <taxon>Cheliferoidea</taxon>
        <taxon>Chernetidae</taxon>
        <taxon>Cordylochernes</taxon>
    </lineage>
</organism>
<dbReference type="SUPFAM" id="SSF50630">
    <property type="entry name" value="Acid proteases"/>
    <property type="match status" value="1"/>
</dbReference>
<keyword evidence="6" id="KW-0064">Aspartyl protease</keyword>
<proteinExistence type="predicted"/>
<evidence type="ECO:0000256" key="3">
    <source>
        <dbReference type="ARBA" id="ARBA00022679"/>
    </source>
</evidence>
<keyword evidence="21" id="KW-1185">Reference proteome</keyword>
<dbReference type="InterPro" id="IPR041373">
    <property type="entry name" value="RT_RNaseH"/>
</dbReference>
<dbReference type="PROSITE" id="PS50878">
    <property type="entry name" value="RT_POL"/>
    <property type="match status" value="2"/>
</dbReference>
<evidence type="ECO:0000256" key="7">
    <source>
        <dbReference type="ARBA" id="ARBA00022759"/>
    </source>
</evidence>
<dbReference type="CDD" id="cd01647">
    <property type="entry name" value="RT_LTR"/>
    <property type="match status" value="2"/>
</dbReference>
<dbReference type="SUPFAM" id="SSF56672">
    <property type="entry name" value="DNA/RNA polymerases"/>
    <property type="match status" value="2"/>
</dbReference>
<dbReference type="Pfam" id="PF00077">
    <property type="entry name" value="RVP"/>
    <property type="match status" value="1"/>
</dbReference>
<feature type="region of interest" description="Disordered" evidence="15">
    <location>
        <begin position="170"/>
        <end position="210"/>
    </location>
</feature>
<evidence type="ECO:0000256" key="12">
    <source>
        <dbReference type="ARBA" id="ARBA00022918"/>
    </source>
</evidence>
<sequence>MAQIQPPETFDFSTPNEWPKWRKRFERYLVVSGMKKKEEADKIDLFMYLMGDRADDIFRTFKFEKEEGATKIDSVLKAFDSHFCVRKNIIYERAKFNSRIQEDQEPVEEFITSLYKLADSCEFEGLHEQLIRDRIVVGVRDKALSERMQLDSELSLEKAVKMVRQQEAVRQQQVDLKRPSTSQKVSQVKFNSKKDLPKQQQQPSRKKEKSAKTRSRCLKCGGFTHREGQACRAEGQRCNLCSKTGHFANCCPDKQAKTAEFKAVSELDEEIGFLLEVSAVEDSSNLDNDEDECRRRWTAEIQVNGKKVKFKLDSQADVTCVPLCLFKKIMGQQRLVKSDINIRAAEFSELQTVGMFISTLRNGNYEIKEKIYVIRRLSEPLLSRRACELLNLARRIEVVATRINPIKEFPEVFEGLGQIGNPYEIKLKPGAKPYAVHTPRRVPIPLMEKLKTRLEELEKAGIIAQVNVATEWCAPTVIAGKPNGDIRLCVDLSRLNEHVQREVHPMPVVEHMLGQLGEARYFSKLDANSGFHQIPLSPDCQHLTTFITPFGRYKYCRMPFGISLAPEYFQRVMSKILQGMDGVMCYLDDILIFASDSKTHDRILRLVLRKLKEAKVTLNKAKCVFGVPRINFLGHILDEDGIRPDPAKIEAVAGMPAPTDVHGVRRFLGMVNHLGRFVENLSEIVAPLNQLLVKGQDFVWDCSQERAFRKLKKLLTTQPILAAYNVRKPTMVSSDASSYGLGAVLKQEGKNGIWRPVAYSSRTMTPTEKRYAQIEKEALAITWACERFQDFLLGKRFRIETDHKPLIPLFSTKELSSLTPRLQRFRMRMMRFGFEIVHIPGKELLDADALSRQPLLTTEGGEDERPTSAHINAVLSSITDKDEMLTKIFEAQQEDTTLKAVVNYLEQGWPDKKKMSQALLSYWHVKDELGVQNGLLMRSCRLVIPASMKLEILEKLHAGHFGITKTRLRACETVWWPGISEEIAETVRKCSVCIQEAVSKHEPLIPTNFPTRPWQKIGMDLFKFENKWYLVVIDYYSRFPEMMQLDRLTASVVVRSCKSIFARHGIPETVVSDNGTQFGAAREFANFARQYGFTHVTSSPRFPKSNGMAEAGVKIAKLILKKNQDPSLGLLEYRSTPLENGYSPAELLMGRKLRTTLPIAPENLNPKLVDSQTLKRKEGRRRKDMKSRYDRRCGATDMEELSEGDTVWITDMRTWGIVKQKASTPRSYMVDTPVGTLRRNRFHLRKGVTVQYPADPSTPTFSGEELVENEKTLVVDYPSNDSEDGQIRTRSGRIVKPITISHLRRQDAVRLRAPICDSSSTSVRHCLTVSSSISRTDGSRFPYASRFTAIRWEGIVPFTKFIKDFELVYDLRTLDDARKRILLDNHLRGAAREFALQSQQIRLGYEELKESLEGRFRKRVSTREMRSQFFSCRQGAGEKVRDFAARVSDLAAGAESDGLKIGISEVAEVFIDGLCPSLWEKAHLYQGEPWETLVTKLQWLEQREEDYREAQRRQERANNGGGRWPSHPAERRDYGDNTEDNRRGAPFRNWQRRPAQQPSRQQQNPPPPRQERRNPNGEKEENPGVEYKKQDVRRPPPKCYRSLGSEVLEVGAMVNGKPIREVRTTFEYCPMGEIGLDGILGLPGFRALKLHLSYVGSIRSDYERKEDPTKSAFLSSLQTIELSPQPPRIPLNEIHTGEDIFRAFSHCFCRDIRDMGNGSTITAPKLRMLTSKPVYRRQYPIPNRLVSKVKTLVDELEEVGIIEGSTSLWNPPLFPVAKTDGSVRITMDLRMINEATEFFPFPIPRVEDNLRAFAGAKVFSTLDLTSGFFQIHIPESDRDYFTFSLPWGRYRFTRLPQGAKNSAQVFQWAMNLVLGDLLFKCVRLYIDDVIVYSDSHEQHVADLAAVLERLSKFGLKAKYGKSYLFRDSVEYLGHVIDQNGIKPMWDNVAALRDLKRPHNIKAVRSLLGTVNYYRRFIPNAGEVLAPLSNLLRKGHRFAWGTIEQSAFETVKGILTSEPLLIHPTIGIPFILNTDASGIAVGACLQQEVNGTVRPIAYYSKRLTGPEIRYSTIEKEAYAVVLSLQHFKHLLAGSMVEVHTDHKPITYNKGSDYKNARLSRWAEIIQDFNVTFIYVPGKENTVADFLSRFPCEDDPNLSQDRRVVAAVVRDRRPPLLNSNQIWEGLLQEKGWAPVINRLLKLKSGSIERYNSREYRLQDNYLVTKNEKGTWVKVVPTGFRESVISYHHDIPTGGHFGVRKVMRRLKGDYYWPGMRTQVRKYIRRCESCQLSNQGVTKAASAPHFRPEKPFEHLALDFIGPLEATPRGYSSILTIVDLFTKFPILIPTKDQCANTVVRALLERIITTFGVPKTILSDRGSAFMSCVYKRVCKAMGVGAVNTTAWIPQSNGAVERLNRTVIESLRRCTAGNNLDTTLPMVAFAIRTTVHSSTGFTPAKLVFGHELRLPQPFQEEELNPVCEDSITEMAAFYERELVEEVEKSREMVRQTYLKEQQEARAEFEARELRTFEIGDLALVKRMHETKGRHKFEPRYRGPYEVLQRAGDTVYLLKDLETGNLDKIHIDRMKAYHASVKTYPTGDENVQEQIDGVIDDEDHWVHPTYPIYSHRTVEPEGPRETVILGNPLEVVNRTIGGNVGGPEIRRSTRVKKPTECRSCPDWKIVGGYDQTRKPTRLLLSRGSGEVSGELCARWGGFSCRRRKLSVQRQTSDNRSDIVVYDALSVDEMRVIQSGGWKGSARWKLFYILRSLEPILYGQRLGTCAGKIKTLYNGPRSPRPHHQEQWKDATSFRRPYQNTSKPQAPAPRYYHNTSKPQAPTPRYYQNKPLPQVSAPSRSYTPNPELKTVYPRKTYNNSPYSNRNRTEDGRPICFKCNKPGHVARYCRVRFVRIVEEDPIVTQDKVEEEIRMDNGTEKSRPLLYTDSTINGIKKLDHKYKININVDRIGICEALIDTGADLSVVDLSTALNTGLEIINPDKMCSGPDGKELDIVGNIVLNIKFHDKTITHQFVIMRTHLRIFILGRDFLKKMNAKIDCQREIIKYDLTGNRDVIKYQQKKIKSANDAIIPELSIKLIKAFVEAEDGEYIVEENHKMFQTNGLRLARSLINVENKETYIWITNPYPRPLKILKNQTLCFGSQPAEVNLIEESEQKKHEEPQFQINENLSYKEKEQLKQVLEKYAFVFVGIRKIQLSETSD</sequence>
<dbReference type="SUPFAM" id="SSF57756">
    <property type="entry name" value="Retrovirus zinc finger-like domains"/>
    <property type="match status" value="1"/>
</dbReference>
<dbReference type="InterPro" id="IPR043128">
    <property type="entry name" value="Rev_trsase/Diguanyl_cyclase"/>
</dbReference>
<dbReference type="Pfam" id="PF17917">
    <property type="entry name" value="RT_RNaseH"/>
    <property type="match status" value="1"/>
</dbReference>
<dbReference type="SMART" id="SM00343">
    <property type="entry name" value="ZnF_C2HC"/>
    <property type="match status" value="3"/>
</dbReference>
<dbReference type="InterPro" id="IPR043502">
    <property type="entry name" value="DNA/RNA_pol_sf"/>
</dbReference>
<dbReference type="Gene3D" id="3.30.70.270">
    <property type="match status" value="4"/>
</dbReference>
<evidence type="ECO:0000313" key="21">
    <source>
        <dbReference type="Proteomes" id="UP001235939"/>
    </source>
</evidence>
<dbReference type="Pfam" id="PF17921">
    <property type="entry name" value="Integrase_H2C2"/>
    <property type="match status" value="2"/>
</dbReference>
<feature type="region of interest" description="Disordered" evidence="15">
    <location>
        <begin position="2807"/>
        <end position="2880"/>
    </location>
</feature>
<evidence type="ECO:0000313" key="20">
    <source>
        <dbReference type="EMBL" id="UYV70935.1"/>
    </source>
</evidence>
<feature type="domain" description="Integrase catalytic" evidence="19">
    <location>
        <begin position="2303"/>
        <end position="2460"/>
    </location>
</feature>
<dbReference type="Gene3D" id="1.10.340.70">
    <property type="match status" value="2"/>
</dbReference>
<dbReference type="PROSITE" id="PS50158">
    <property type="entry name" value="ZF_CCHC"/>
    <property type="match status" value="1"/>
</dbReference>
<keyword evidence="5" id="KW-0540">Nuclease</keyword>
<dbReference type="InterPro" id="IPR036397">
    <property type="entry name" value="RNaseH_sf"/>
</dbReference>
<dbReference type="CDD" id="cd00303">
    <property type="entry name" value="retropepsin_like"/>
    <property type="match status" value="1"/>
</dbReference>
<dbReference type="EMBL" id="CP092870">
    <property type="protein sequence ID" value="UYV70935.1"/>
    <property type="molecule type" value="Genomic_DNA"/>
</dbReference>
<feature type="region of interest" description="Disordered" evidence="15">
    <location>
        <begin position="1510"/>
        <end position="1599"/>
    </location>
</feature>
<evidence type="ECO:0000256" key="4">
    <source>
        <dbReference type="ARBA" id="ARBA00022695"/>
    </source>
</evidence>
<name>A0ABY6KV05_9ARAC</name>
<keyword evidence="8" id="KW-0378">Hydrolase</keyword>
<protein>
    <recommendedName>
        <fullName evidence="1">RNA-directed DNA polymerase</fullName>
        <ecNumber evidence="1">2.7.7.49</ecNumber>
    </recommendedName>
</protein>
<keyword evidence="11" id="KW-0229">DNA integration</keyword>
<dbReference type="InterPro" id="IPR041577">
    <property type="entry name" value="RT_RNaseH_2"/>
</dbReference>
<keyword evidence="4" id="KW-0548">Nucleotidyltransferase</keyword>
<dbReference type="Gene3D" id="3.10.20.370">
    <property type="match status" value="1"/>
</dbReference>
<dbReference type="InterPro" id="IPR005162">
    <property type="entry name" value="Retrotrans_gag_dom"/>
</dbReference>
<feature type="domain" description="Reverse transcriptase" evidence="18">
    <location>
        <begin position="460"/>
        <end position="637"/>
    </location>
</feature>
<dbReference type="PROSITE" id="PS50175">
    <property type="entry name" value="ASP_PROT_RETROV"/>
    <property type="match status" value="1"/>
</dbReference>
<evidence type="ECO:0000256" key="5">
    <source>
        <dbReference type="ARBA" id="ARBA00022722"/>
    </source>
</evidence>
<accession>A0ABY6KV05</accession>
<dbReference type="Gene3D" id="2.40.70.10">
    <property type="entry name" value="Acid Proteases"/>
    <property type="match status" value="1"/>
</dbReference>
<dbReference type="Pfam" id="PF00665">
    <property type="entry name" value="rve"/>
    <property type="match status" value="2"/>
</dbReference>
<evidence type="ECO:0000256" key="13">
    <source>
        <dbReference type="ARBA" id="ARBA00023125"/>
    </source>
</evidence>
<dbReference type="Pfam" id="PF17919">
    <property type="entry name" value="RT_RNaseH_2"/>
    <property type="match status" value="1"/>
</dbReference>
<keyword evidence="13" id="KW-0238">DNA-binding</keyword>
<evidence type="ECO:0000256" key="8">
    <source>
        <dbReference type="ARBA" id="ARBA00022801"/>
    </source>
</evidence>
<evidence type="ECO:0000259" key="19">
    <source>
        <dbReference type="PROSITE" id="PS50994"/>
    </source>
</evidence>
<dbReference type="Gene3D" id="3.10.10.10">
    <property type="entry name" value="HIV Type 1 Reverse Transcriptase, subunit A, domain 1"/>
    <property type="match status" value="2"/>
</dbReference>
<dbReference type="EC" id="2.7.7.49" evidence="1"/>
<keyword evidence="7" id="KW-0255">Endonuclease</keyword>
<dbReference type="PANTHER" id="PTHR37984:SF9">
    <property type="entry name" value="INTEGRASE CATALYTIC DOMAIN-CONTAINING PROTEIN"/>
    <property type="match status" value="1"/>
</dbReference>
<dbReference type="PROSITE" id="PS50994">
    <property type="entry name" value="INTEGRASE"/>
    <property type="match status" value="2"/>
</dbReference>
<dbReference type="InterPro" id="IPR012337">
    <property type="entry name" value="RNaseH-like_sf"/>
</dbReference>
<feature type="domain" description="Integrase catalytic" evidence="19">
    <location>
        <begin position="1009"/>
        <end position="1174"/>
    </location>
</feature>
<dbReference type="Gene3D" id="3.30.420.10">
    <property type="entry name" value="Ribonuclease H-like superfamily/Ribonuclease H"/>
    <property type="match status" value="2"/>
</dbReference>
<dbReference type="Pfam" id="PF03732">
    <property type="entry name" value="Retrotrans_gag"/>
    <property type="match status" value="1"/>
</dbReference>
<dbReference type="InterPro" id="IPR001969">
    <property type="entry name" value="Aspartic_peptidase_AS"/>
</dbReference>
<evidence type="ECO:0000259" key="17">
    <source>
        <dbReference type="PROSITE" id="PS50175"/>
    </source>
</evidence>
<dbReference type="CDD" id="cd09274">
    <property type="entry name" value="RNase_HI_RT_Ty3"/>
    <property type="match status" value="2"/>
</dbReference>
<dbReference type="InterPro" id="IPR018061">
    <property type="entry name" value="Retropepsins"/>
</dbReference>
<gene>
    <name evidence="20" type="ORF">LAZ67_8001164</name>
</gene>
<evidence type="ECO:0000259" key="16">
    <source>
        <dbReference type="PROSITE" id="PS50158"/>
    </source>
</evidence>
<evidence type="ECO:0000259" key="18">
    <source>
        <dbReference type="PROSITE" id="PS50878"/>
    </source>
</evidence>
<dbReference type="InterPro" id="IPR001878">
    <property type="entry name" value="Znf_CCHC"/>
</dbReference>
<evidence type="ECO:0000256" key="15">
    <source>
        <dbReference type="SAM" id="MobiDB-lite"/>
    </source>
</evidence>
<keyword evidence="12" id="KW-0695">RNA-directed DNA polymerase</keyword>
<reference evidence="20 21" key="1">
    <citation type="submission" date="2022-01" db="EMBL/GenBank/DDBJ databases">
        <title>A chromosomal length assembly of Cordylochernes scorpioides.</title>
        <authorList>
            <person name="Zeh D."/>
            <person name="Zeh J."/>
        </authorList>
    </citation>
    <scope>NUCLEOTIDE SEQUENCE [LARGE SCALE GENOMIC DNA]</scope>
    <source>
        <strain evidence="20">IN4F17</strain>
        <tissue evidence="20">Whole Body</tissue>
    </source>
</reference>
<dbReference type="InterPro" id="IPR041588">
    <property type="entry name" value="Integrase_H2C2"/>
</dbReference>
<keyword evidence="14" id="KW-0862">Zinc</keyword>
<dbReference type="PROSITE" id="PS00141">
    <property type="entry name" value="ASP_PROTEASE"/>
    <property type="match status" value="1"/>
</dbReference>
<feature type="compositionally biased region" description="Low complexity" evidence="15">
    <location>
        <begin position="1552"/>
        <end position="1563"/>
    </location>
</feature>
<feature type="compositionally biased region" description="Basic and acidic residues" evidence="15">
    <location>
        <begin position="1569"/>
        <end position="1594"/>
    </location>
</feature>
<evidence type="ECO:0000256" key="11">
    <source>
        <dbReference type="ARBA" id="ARBA00022908"/>
    </source>
</evidence>
<evidence type="ECO:0000256" key="10">
    <source>
        <dbReference type="ARBA" id="ARBA00022884"/>
    </source>
</evidence>
<evidence type="ECO:0000256" key="1">
    <source>
        <dbReference type="ARBA" id="ARBA00012493"/>
    </source>
</evidence>
<dbReference type="PANTHER" id="PTHR37984">
    <property type="entry name" value="PROTEIN CBG26694"/>
    <property type="match status" value="1"/>
</dbReference>
<feature type="domain" description="Peptidase A2" evidence="17">
    <location>
        <begin position="2961"/>
        <end position="3038"/>
    </location>
</feature>
<feature type="compositionally biased region" description="Basic and acidic residues" evidence="15">
    <location>
        <begin position="1528"/>
        <end position="1543"/>
    </location>
</feature>
<keyword evidence="10" id="KW-0694">RNA-binding</keyword>
<evidence type="ECO:0000256" key="9">
    <source>
        <dbReference type="ARBA" id="ARBA00022842"/>
    </source>
</evidence>
<keyword evidence="14" id="KW-0863">Zinc-finger</keyword>
<evidence type="ECO:0000256" key="2">
    <source>
        <dbReference type="ARBA" id="ARBA00022670"/>
    </source>
</evidence>
<dbReference type="InterPro" id="IPR000477">
    <property type="entry name" value="RT_dom"/>
</dbReference>
<dbReference type="InterPro" id="IPR001584">
    <property type="entry name" value="Integrase_cat-core"/>
</dbReference>
<dbReference type="InterPro" id="IPR021109">
    <property type="entry name" value="Peptidase_aspartic_dom_sf"/>
</dbReference>
<feature type="compositionally biased region" description="Polar residues" evidence="15">
    <location>
        <begin position="2865"/>
        <end position="2874"/>
    </location>
</feature>
<feature type="compositionally biased region" description="Polar residues" evidence="15">
    <location>
        <begin position="179"/>
        <end position="190"/>
    </location>
</feature>
<dbReference type="InterPro" id="IPR001995">
    <property type="entry name" value="Peptidase_A2_cat"/>
</dbReference>
<dbReference type="InterPro" id="IPR050951">
    <property type="entry name" value="Retrovirus_Pol_polyprotein"/>
</dbReference>
<keyword evidence="3" id="KW-0808">Transferase</keyword>
<feature type="domain" description="Reverse transcriptase" evidence="18">
    <location>
        <begin position="1757"/>
        <end position="1936"/>
    </location>
</feature>
<keyword evidence="9" id="KW-0460">Magnesium</keyword>
<dbReference type="Proteomes" id="UP001235939">
    <property type="component" value="Chromosome 08"/>
</dbReference>
<keyword evidence="14" id="KW-0479">Metal-binding</keyword>
<evidence type="ECO:0000256" key="14">
    <source>
        <dbReference type="PROSITE-ProRule" id="PRU00047"/>
    </source>
</evidence>